<evidence type="ECO:0000313" key="2">
    <source>
        <dbReference type="EMBL" id="ALN81557.1"/>
    </source>
</evidence>
<reference evidence="2 3" key="1">
    <citation type="journal article" date="2015" name="BMC Genomics">
        <title>Comparative genomics and metabolic profiling of the genus Lysobacter.</title>
        <authorList>
            <person name="de Bruijn I."/>
            <person name="Cheng X."/>
            <person name="de Jager V."/>
            <person name="Exposito R.G."/>
            <person name="Watrous J."/>
            <person name="Patel N."/>
            <person name="Postma J."/>
            <person name="Dorrestein P.C."/>
            <person name="Kobayashi D."/>
            <person name="Raaijmakers J.M."/>
        </authorList>
    </citation>
    <scope>NUCLEOTIDE SEQUENCE [LARGE SCALE GENOMIC DNA]</scope>
    <source>
        <strain evidence="2 3">76</strain>
    </source>
</reference>
<dbReference type="Proteomes" id="UP000060787">
    <property type="component" value="Chromosome"/>
</dbReference>
<sequence>MDTRNRSIRLSALAFGVFGFAAALTAYAAPQCDHCLDGYRACRSSHPDDTQPCLEEMWACETANGCAMSYPPD</sequence>
<evidence type="ECO:0008006" key="4">
    <source>
        <dbReference type="Google" id="ProtNLM"/>
    </source>
</evidence>
<dbReference type="AlphaFoldDB" id="A0A0S2FDH4"/>
<feature type="signal peptide" evidence="1">
    <location>
        <begin position="1"/>
        <end position="28"/>
    </location>
</feature>
<organism evidence="2 3">
    <name type="scientific">Lysobacter antibioticus</name>
    <dbReference type="NCBI Taxonomy" id="84531"/>
    <lineage>
        <taxon>Bacteria</taxon>
        <taxon>Pseudomonadati</taxon>
        <taxon>Pseudomonadota</taxon>
        <taxon>Gammaproteobacteria</taxon>
        <taxon>Lysobacterales</taxon>
        <taxon>Lysobacteraceae</taxon>
        <taxon>Lysobacter</taxon>
    </lineage>
</organism>
<dbReference type="PATRIC" id="fig|84531.8.peg.3449"/>
<accession>A0A0S2FDH4</accession>
<feature type="chain" id="PRO_5006597113" description="Lipoprotein" evidence="1">
    <location>
        <begin position="29"/>
        <end position="73"/>
    </location>
</feature>
<dbReference type="EMBL" id="CP011129">
    <property type="protein sequence ID" value="ALN81557.1"/>
    <property type="molecule type" value="Genomic_DNA"/>
</dbReference>
<evidence type="ECO:0000256" key="1">
    <source>
        <dbReference type="SAM" id="SignalP"/>
    </source>
</evidence>
<dbReference type="KEGG" id="lab:LA76x_3433"/>
<protein>
    <recommendedName>
        <fullName evidence="4">Lipoprotein</fullName>
    </recommendedName>
</protein>
<keyword evidence="3" id="KW-1185">Reference proteome</keyword>
<name>A0A0S2FDH4_LYSAN</name>
<dbReference type="RefSeq" id="WP_144436654.1">
    <property type="nucleotide sequence ID" value="NZ_CP011129.1"/>
</dbReference>
<gene>
    <name evidence="2" type="ORF">LA76x_3433</name>
</gene>
<keyword evidence="1" id="KW-0732">Signal</keyword>
<dbReference type="STRING" id="84531.LA76x_3433"/>
<dbReference type="OrthoDB" id="6027998at2"/>
<proteinExistence type="predicted"/>
<evidence type="ECO:0000313" key="3">
    <source>
        <dbReference type="Proteomes" id="UP000060787"/>
    </source>
</evidence>